<organism evidence="1 2">
    <name type="scientific">Clostridium sporogenes</name>
    <dbReference type="NCBI Taxonomy" id="1509"/>
    <lineage>
        <taxon>Bacteria</taxon>
        <taxon>Bacillati</taxon>
        <taxon>Bacillota</taxon>
        <taxon>Clostridia</taxon>
        <taxon>Eubacteriales</taxon>
        <taxon>Clostridiaceae</taxon>
        <taxon>Clostridium</taxon>
    </lineage>
</organism>
<dbReference type="RefSeq" id="WP_310943997.1">
    <property type="nucleotide sequence ID" value="NZ_JARUIS010000020.1"/>
</dbReference>
<dbReference type="Proteomes" id="UP001182303">
    <property type="component" value="Unassembled WGS sequence"/>
</dbReference>
<protein>
    <submittedName>
        <fullName evidence="1">Rha family transcriptional regulator</fullName>
    </submittedName>
</protein>
<evidence type="ECO:0000313" key="1">
    <source>
        <dbReference type="EMBL" id="MDS1004425.1"/>
    </source>
</evidence>
<dbReference type="NCBIfam" id="TIGR02681">
    <property type="entry name" value="phage_pRha"/>
    <property type="match status" value="1"/>
</dbReference>
<accession>A0AAE4FLL0</accession>
<dbReference type="EMBL" id="JARUIS010000020">
    <property type="protein sequence ID" value="MDS1004425.1"/>
    <property type="molecule type" value="Genomic_DNA"/>
</dbReference>
<reference evidence="1" key="1">
    <citation type="submission" date="2023-04" db="EMBL/GenBank/DDBJ databases">
        <title>Assessment of the microbiological origin of a defect in Grana Padano cheese.</title>
        <authorList>
            <person name="Zago M."/>
            <person name="Rossetti L."/>
            <person name="Bonvini B."/>
            <person name="Carminati D."/>
            <person name="Giraffa G."/>
        </authorList>
    </citation>
    <scope>NUCLEOTIDE SEQUENCE</scope>
    <source>
        <strain evidence="1">4990</strain>
    </source>
</reference>
<name>A0AAE4FLL0_CLOSG</name>
<proteinExistence type="predicted"/>
<gene>
    <name evidence="1" type="ORF">P9J83_13070</name>
</gene>
<comment type="caution">
    <text evidence="1">The sequence shown here is derived from an EMBL/GenBank/DDBJ whole genome shotgun (WGS) entry which is preliminary data.</text>
</comment>
<dbReference type="Pfam" id="PF09669">
    <property type="entry name" value="Phage_pRha"/>
    <property type="match status" value="1"/>
</dbReference>
<sequence>MKKVSLSIQNGQPVVSSKKIAEDFGKRHNDVVRTIEEKIKTLTTEKFTVTNLFIPSTFNHNGNEYKEYLLTRDGFSFLVMGFTGTKADIWKLKYIEAFNKMEEMLKSNKPLASLGEVVKMMKEVRLNMKEQGFTPREIAITIKQLCELHGVKLPDCFVKPEETTLNDVYDMIDFIFKLPKSKRKDSTYDDYVVSRTINLKVLNRGD</sequence>
<evidence type="ECO:0000313" key="2">
    <source>
        <dbReference type="Proteomes" id="UP001182303"/>
    </source>
</evidence>
<dbReference type="InterPro" id="IPR014054">
    <property type="entry name" value="Phage_regulatory_Rha"/>
</dbReference>
<dbReference type="AlphaFoldDB" id="A0AAE4FLL0"/>